<reference evidence="1 2" key="1">
    <citation type="submission" date="2016-03" db="EMBL/GenBank/DDBJ databases">
        <title>Genome sequence of Mycoplasma gallinarum strain Mgn_IPT.</title>
        <authorList>
            <person name="Yacoub E."/>
            <person name="Sirand-Pugnet P."/>
            <person name="Barre A."/>
            <person name="Maurier F."/>
            <person name="Blanchard A."/>
            <person name="Ben Abdelmoumen B.M."/>
        </authorList>
    </citation>
    <scope>NUCLEOTIDE SEQUENCE [LARGE SCALE GENOMIC DNA]</scope>
    <source>
        <strain evidence="1 2">Mgn_IPT</strain>
    </source>
</reference>
<sequence>MIEHFNLFNALKKFIDLFKEKQRFNVYFKNKILICLDYDNIAHLIGIQYFQKIFKLSKRNSIHKNMHIFIDKVINEKIDLYHLKQKFINNINLLNENKFSPAYFFDLIYARLEYFYFFLIESFIKDKEFIVLENKDKINQKMLLIKLKNKNGYFLILENISLVHYKYETYKPISIQKWNTKQLINETKWLTKKTEWKKNEKLT</sequence>
<gene>
    <name evidence="1" type="ORF">MGALLINA_00840</name>
</gene>
<dbReference type="AlphaFoldDB" id="A0A168RJT7"/>
<evidence type="ECO:0000313" key="2">
    <source>
        <dbReference type="Proteomes" id="UP000076983"/>
    </source>
</evidence>
<dbReference type="EMBL" id="LVLH01000020">
    <property type="protein sequence ID" value="OAB49049.1"/>
    <property type="molecule type" value="Genomic_DNA"/>
</dbReference>
<dbReference type="RefSeq" id="WP_063625870.1">
    <property type="nucleotide sequence ID" value="NZ_LVLH01000020.1"/>
</dbReference>
<organism evidence="1 2">
    <name type="scientific">Mycoplasmopsis gallinarum</name>
    <dbReference type="NCBI Taxonomy" id="29557"/>
    <lineage>
        <taxon>Bacteria</taxon>
        <taxon>Bacillati</taxon>
        <taxon>Mycoplasmatota</taxon>
        <taxon>Mycoplasmoidales</taxon>
        <taxon>Metamycoplasmataceae</taxon>
        <taxon>Mycoplasmopsis</taxon>
    </lineage>
</organism>
<proteinExistence type="predicted"/>
<dbReference type="Proteomes" id="UP000076983">
    <property type="component" value="Unassembled WGS sequence"/>
</dbReference>
<accession>A0A168RJT7</accession>
<protein>
    <submittedName>
        <fullName evidence="1">Uncharacterized protein</fullName>
    </submittedName>
</protein>
<evidence type="ECO:0000313" key="1">
    <source>
        <dbReference type="EMBL" id="OAB49049.1"/>
    </source>
</evidence>
<comment type="caution">
    <text evidence="1">The sequence shown here is derived from an EMBL/GenBank/DDBJ whole genome shotgun (WGS) entry which is preliminary data.</text>
</comment>
<dbReference type="PATRIC" id="fig|29557.3.peg.75"/>
<name>A0A168RJT7_9BACT</name>
<keyword evidence="2" id="KW-1185">Reference proteome</keyword>